<sequence>MKKLALFALTSAVALQVSAAEMTVYQVELASKLDPANAPAENFDMKKWKINLPIGDKTEARQGKEMEITADRLNYVNYPYVHPEWFYTNAETGAAVFAAPNTGPTTPNSKNTRSELRAMLDVNDASNYSGSINNFAVAANDNAADFGAVGGQLSAALTVDAVSTSGNDEKRGAHAVVIGQIHGSKNEPLKIFYRKMPNHEFGSVFWTYETNPADKKDRTDIPNNVFGQHNLTKADADPKDGVKLGELFEYDVNVVENVMNLTFKRNIGEKDEKVVTFAVDLSKPYPGHEKLDLGYAQDWMYFKAGVYNQCNQGSSECQNRGLEAGDYAQASFYKLELNQ</sequence>
<dbReference type="RefSeq" id="WP_132702444.1">
    <property type="nucleotide sequence ID" value="NZ_SLZR01000013.1"/>
</dbReference>
<dbReference type="GO" id="GO:0016829">
    <property type="term" value="F:lyase activity"/>
    <property type="evidence" value="ECO:0007669"/>
    <property type="project" value="UniProtKB-KW"/>
</dbReference>
<keyword evidence="4" id="KW-1185">Reference proteome</keyword>
<dbReference type="AlphaFoldDB" id="A0A4R3I1U1"/>
<protein>
    <submittedName>
        <fullName evidence="3">Poly(Beta-D-mannuronate) lyase</fullName>
    </submittedName>
</protein>
<feature type="domain" description="Alginate lyase 2" evidence="2">
    <location>
        <begin position="43"/>
        <end position="338"/>
    </location>
</feature>
<accession>A0A4R3I1U1</accession>
<dbReference type="OrthoDB" id="1113844at2"/>
<keyword evidence="3" id="KW-0456">Lyase</keyword>
<evidence type="ECO:0000256" key="1">
    <source>
        <dbReference type="SAM" id="SignalP"/>
    </source>
</evidence>
<dbReference type="SUPFAM" id="SSF49899">
    <property type="entry name" value="Concanavalin A-like lectins/glucanases"/>
    <property type="match status" value="1"/>
</dbReference>
<dbReference type="Gene3D" id="2.60.120.200">
    <property type="match status" value="1"/>
</dbReference>
<reference evidence="3 4" key="1">
    <citation type="submission" date="2019-03" db="EMBL/GenBank/DDBJ databases">
        <title>Genomic Encyclopedia of Archaeal and Bacterial Type Strains, Phase II (KMG-II): from individual species to whole genera.</title>
        <authorList>
            <person name="Goeker M."/>
        </authorList>
    </citation>
    <scope>NUCLEOTIDE SEQUENCE [LARGE SCALE GENOMIC DNA]</scope>
    <source>
        <strain evidence="3 4">DSM 15388</strain>
    </source>
</reference>
<feature type="chain" id="PRO_5020533712" evidence="1">
    <location>
        <begin position="20"/>
        <end position="339"/>
    </location>
</feature>
<keyword evidence="1" id="KW-0732">Signal</keyword>
<dbReference type="EMBL" id="SLZR01000013">
    <property type="protein sequence ID" value="TCS38983.1"/>
    <property type="molecule type" value="Genomic_DNA"/>
</dbReference>
<evidence type="ECO:0000313" key="4">
    <source>
        <dbReference type="Proteomes" id="UP000295793"/>
    </source>
</evidence>
<organism evidence="3 4">
    <name type="scientific">Reinekea marinisedimentorum</name>
    <dbReference type="NCBI Taxonomy" id="230495"/>
    <lineage>
        <taxon>Bacteria</taxon>
        <taxon>Pseudomonadati</taxon>
        <taxon>Pseudomonadota</taxon>
        <taxon>Gammaproteobacteria</taxon>
        <taxon>Oceanospirillales</taxon>
        <taxon>Saccharospirillaceae</taxon>
        <taxon>Reinekea</taxon>
    </lineage>
</organism>
<feature type="signal peptide" evidence="1">
    <location>
        <begin position="1"/>
        <end position="19"/>
    </location>
</feature>
<dbReference type="Proteomes" id="UP000295793">
    <property type="component" value="Unassembled WGS sequence"/>
</dbReference>
<dbReference type="InterPro" id="IPR013320">
    <property type="entry name" value="ConA-like_dom_sf"/>
</dbReference>
<evidence type="ECO:0000259" key="2">
    <source>
        <dbReference type="Pfam" id="PF08787"/>
    </source>
</evidence>
<evidence type="ECO:0000313" key="3">
    <source>
        <dbReference type="EMBL" id="TCS38983.1"/>
    </source>
</evidence>
<comment type="caution">
    <text evidence="3">The sequence shown here is derived from an EMBL/GenBank/DDBJ whole genome shotgun (WGS) entry which is preliminary data.</text>
</comment>
<proteinExistence type="predicted"/>
<gene>
    <name evidence="3" type="ORF">BCF53_11329</name>
</gene>
<dbReference type="Pfam" id="PF08787">
    <property type="entry name" value="Alginate_lyase2"/>
    <property type="match status" value="1"/>
</dbReference>
<dbReference type="InterPro" id="IPR014895">
    <property type="entry name" value="Alginate_lyase_2"/>
</dbReference>
<name>A0A4R3I1U1_9GAMM</name>